<dbReference type="InterPro" id="IPR023365">
    <property type="entry name" value="Sortase_dom-sf"/>
</dbReference>
<dbReference type="GO" id="GO:0016787">
    <property type="term" value="F:hydrolase activity"/>
    <property type="evidence" value="ECO:0007669"/>
    <property type="project" value="UniProtKB-KW"/>
</dbReference>
<sequence>MKFDLRKLLCILCFCGGIACLYQPTLQYNHYTDSQEKLHKTWENYLDEKIKKPVFKNITIEGRLIIPKINLDMIVLKDATDENLDISLSTTLSDNKNTIGEGNFAIAGHRTLKSGMHFTDLPNLEIGDEIKYMNEGNLYTFIITSHKIVSPESIDVLEYRGYPELTLITCTPQILYNKRWIVFAKLNSVKKAVNY</sequence>
<evidence type="ECO:0000313" key="3">
    <source>
        <dbReference type="EMBL" id="KZD71146.1"/>
    </source>
</evidence>
<feature type="active site" description="Acyl-thioester intermediate" evidence="2">
    <location>
        <position position="170"/>
    </location>
</feature>
<name>A0A164QDB2_BACCE</name>
<protein>
    <submittedName>
        <fullName evidence="3">Sortase</fullName>
    </submittedName>
</protein>
<dbReference type="InterPro" id="IPR005754">
    <property type="entry name" value="Sortase"/>
</dbReference>
<reference evidence="3 4" key="1">
    <citation type="submission" date="2015-09" db="EMBL/GenBank/DDBJ databases">
        <title>Bacillus cereus food isolates.</title>
        <authorList>
            <person name="Boekhorst J."/>
        </authorList>
    </citation>
    <scope>NUCLEOTIDE SEQUENCE [LARGE SCALE GENOMIC DNA]</scope>
    <source>
        <strain evidence="3 4">B4088</strain>
    </source>
</reference>
<accession>A0A164QDB2</accession>
<dbReference type="EMBL" id="LJKE01000020">
    <property type="protein sequence ID" value="KZD71146.1"/>
    <property type="molecule type" value="Genomic_DNA"/>
</dbReference>
<comment type="caution">
    <text evidence="3">The sequence shown here is derived from an EMBL/GenBank/DDBJ whole genome shotgun (WGS) entry which is preliminary data.</text>
</comment>
<dbReference type="Proteomes" id="UP000076482">
    <property type="component" value="Unassembled WGS sequence"/>
</dbReference>
<proteinExistence type="predicted"/>
<evidence type="ECO:0000256" key="2">
    <source>
        <dbReference type="PIRSR" id="PIRSR605754-1"/>
    </source>
</evidence>
<keyword evidence="1" id="KW-0378">Hydrolase</keyword>
<dbReference type="NCBIfam" id="TIGR01076">
    <property type="entry name" value="sortase_fam"/>
    <property type="match status" value="1"/>
</dbReference>
<dbReference type="SUPFAM" id="SSF63817">
    <property type="entry name" value="Sortase"/>
    <property type="match status" value="1"/>
</dbReference>
<evidence type="ECO:0000313" key="4">
    <source>
        <dbReference type="Proteomes" id="UP000076482"/>
    </source>
</evidence>
<dbReference type="RefSeq" id="WP_063260046.1">
    <property type="nucleotide sequence ID" value="NZ_LJKE01000020.1"/>
</dbReference>
<dbReference type="PROSITE" id="PS51257">
    <property type="entry name" value="PROKAR_LIPOPROTEIN"/>
    <property type="match status" value="1"/>
</dbReference>
<dbReference type="AlphaFoldDB" id="A0A164QDB2"/>
<dbReference type="Pfam" id="PF04203">
    <property type="entry name" value="Sortase"/>
    <property type="match status" value="1"/>
</dbReference>
<gene>
    <name evidence="3" type="ORF">B4088_0876</name>
</gene>
<dbReference type="Gene3D" id="2.40.260.10">
    <property type="entry name" value="Sortase"/>
    <property type="match status" value="1"/>
</dbReference>
<organism evidence="3 4">
    <name type="scientific">Bacillus cereus</name>
    <dbReference type="NCBI Taxonomy" id="1396"/>
    <lineage>
        <taxon>Bacteria</taxon>
        <taxon>Bacillati</taxon>
        <taxon>Bacillota</taxon>
        <taxon>Bacilli</taxon>
        <taxon>Bacillales</taxon>
        <taxon>Bacillaceae</taxon>
        <taxon>Bacillus</taxon>
        <taxon>Bacillus cereus group</taxon>
    </lineage>
</organism>
<dbReference type="PATRIC" id="fig|1396.535.peg.943"/>
<feature type="active site" description="Proton donor/acceptor" evidence="2">
    <location>
        <position position="109"/>
    </location>
</feature>
<evidence type="ECO:0000256" key="1">
    <source>
        <dbReference type="ARBA" id="ARBA00022801"/>
    </source>
</evidence>